<comment type="caution">
    <text evidence="1">The sequence shown here is derived from an EMBL/GenBank/DDBJ whole genome shotgun (WGS) entry which is preliminary data.</text>
</comment>
<sequence>MGDMVRFDPIAVDRLARQLASLDDTLGPALRQISQILSGQGGHLAGSGAIEGLVAAAHKDAGDMSQRARQTRELAQKEGSGAFFGRSFWPQLDWQASSQSGVAARKDAADLKSALALGNKDKAASRQRLLAVARDMHAHLHDKAYLATLWNSLDSDAAAKLARVLHNQDADGKSTDKPTVLSAESERILKDVASSLAAASNYRQTPTSKPENLLGGDREKVFVKASDKWSVGMLFKYGPNGKNWDPHFLSAMTASMLQWHQRHPYLPKDPRTAWYRDLGIQWAPGESDLNKSAQAALKKFDPTIPVLDRTSENSDASRWALQDKGNVHVLVHGDWIIPGNYGQGYDASGSAGAVLRSGVTFPRGTTEGAKEAAQALVNIVSEVKAYHIGRLKNKTMQDVLSLPFGLRHSLTQIAGSYLPDFAHSASSKDTTLGLRHGDDGLPYAVTMNHDDVQDFLDEALRQSPQDFGWMKGRIKGLVTAGVMQTQAGNGSATDYPADAAELFAVLHSVDAMEKIARGHEDDVLAAEQKSAKQTVSSVIGMLPGGYGIDKATKLAGKAFTISDIYMDGPSEGNEQNARLGAEQDGIKANFDLPPLIVQGLIAAGKLSPSTREPWLTGGVVSSDDGFEDWYKENRNAAISVVMHSQDGRPMKPTRMTLEQYVNQISENYRDVKDWFPSTAG</sequence>
<proteinExistence type="predicted"/>
<accession>A0A9W6RJD2</accession>
<evidence type="ECO:0000313" key="2">
    <source>
        <dbReference type="Proteomes" id="UP001165135"/>
    </source>
</evidence>
<gene>
    <name evidence="1" type="ORF">Airi01_050700</name>
</gene>
<evidence type="ECO:0000313" key="1">
    <source>
        <dbReference type="EMBL" id="GLY76803.1"/>
    </source>
</evidence>
<dbReference type="RefSeq" id="WP_285625481.1">
    <property type="nucleotide sequence ID" value="NZ_BSTJ01000006.1"/>
</dbReference>
<dbReference type="Proteomes" id="UP001165135">
    <property type="component" value="Unassembled WGS sequence"/>
</dbReference>
<reference evidence="1" key="1">
    <citation type="submission" date="2023-03" db="EMBL/GenBank/DDBJ databases">
        <title>Actinoallomurus iriomotensis NBRC 103681.</title>
        <authorList>
            <person name="Ichikawa N."/>
            <person name="Sato H."/>
            <person name="Tonouchi N."/>
        </authorList>
    </citation>
    <scope>NUCLEOTIDE SEQUENCE</scope>
    <source>
        <strain evidence="1">NBRC 103681</strain>
    </source>
</reference>
<dbReference type="EMBL" id="BSTJ01000006">
    <property type="protein sequence ID" value="GLY76803.1"/>
    <property type="molecule type" value="Genomic_DNA"/>
</dbReference>
<protein>
    <submittedName>
        <fullName evidence="1">Uncharacterized protein</fullName>
    </submittedName>
</protein>
<name>A0A9W6RJD2_9ACTN</name>
<dbReference type="AlphaFoldDB" id="A0A9W6RJD2"/>
<organism evidence="1 2">
    <name type="scientific">Actinoallomurus iriomotensis</name>
    <dbReference type="NCBI Taxonomy" id="478107"/>
    <lineage>
        <taxon>Bacteria</taxon>
        <taxon>Bacillati</taxon>
        <taxon>Actinomycetota</taxon>
        <taxon>Actinomycetes</taxon>
        <taxon>Streptosporangiales</taxon>
        <taxon>Thermomonosporaceae</taxon>
        <taxon>Actinoallomurus</taxon>
    </lineage>
</organism>